<accession>A0A165ILK4</accession>
<dbReference type="Gene3D" id="1.10.510.10">
    <property type="entry name" value="Transferase(Phosphotransferase) domain 1"/>
    <property type="match status" value="1"/>
</dbReference>
<dbReference type="GO" id="GO:0004672">
    <property type="term" value="F:protein kinase activity"/>
    <property type="evidence" value="ECO:0007669"/>
    <property type="project" value="InterPro"/>
</dbReference>
<dbReference type="AlphaFoldDB" id="A0A165ILK4"/>
<evidence type="ECO:0000313" key="3">
    <source>
        <dbReference type="Proteomes" id="UP000077266"/>
    </source>
</evidence>
<dbReference type="InterPro" id="IPR011009">
    <property type="entry name" value="Kinase-like_dom_sf"/>
</dbReference>
<protein>
    <recommendedName>
        <fullName evidence="1">Serine-threonine/tyrosine-protein kinase catalytic domain-containing protein</fullName>
    </recommendedName>
</protein>
<dbReference type="InterPro" id="IPR001245">
    <property type="entry name" value="Ser-Thr/Tyr_kinase_cat_dom"/>
</dbReference>
<dbReference type="EMBL" id="KV425988">
    <property type="protein sequence ID" value="KZV93571.1"/>
    <property type="molecule type" value="Genomic_DNA"/>
</dbReference>
<keyword evidence="3" id="KW-1185">Reference proteome</keyword>
<organism evidence="2 3">
    <name type="scientific">Exidia glandulosa HHB12029</name>
    <dbReference type="NCBI Taxonomy" id="1314781"/>
    <lineage>
        <taxon>Eukaryota</taxon>
        <taxon>Fungi</taxon>
        <taxon>Dikarya</taxon>
        <taxon>Basidiomycota</taxon>
        <taxon>Agaricomycotina</taxon>
        <taxon>Agaricomycetes</taxon>
        <taxon>Auriculariales</taxon>
        <taxon>Exidiaceae</taxon>
        <taxon>Exidia</taxon>
    </lineage>
</organism>
<dbReference type="InParanoid" id="A0A165ILK4"/>
<reference evidence="2 3" key="1">
    <citation type="journal article" date="2016" name="Mol. Biol. Evol.">
        <title>Comparative Genomics of Early-Diverging Mushroom-Forming Fungi Provides Insights into the Origins of Lignocellulose Decay Capabilities.</title>
        <authorList>
            <person name="Nagy L.G."/>
            <person name="Riley R."/>
            <person name="Tritt A."/>
            <person name="Adam C."/>
            <person name="Daum C."/>
            <person name="Floudas D."/>
            <person name="Sun H."/>
            <person name="Yadav J.S."/>
            <person name="Pangilinan J."/>
            <person name="Larsson K.H."/>
            <person name="Matsuura K."/>
            <person name="Barry K."/>
            <person name="Labutti K."/>
            <person name="Kuo R."/>
            <person name="Ohm R.A."/>
            <person name="Bhattacharya S.S."/>
            <person name="Shirouzu T."/>
            <person name="Yoshinaga Y."/>
            <person name="Martin F.M."/>
            <person name="Grigoriev I.V."/>
            <person name="Hibbett D.S."/>
        </authorList>
    </citation>
    <scope>NUCLEOTIDE SEQUENCE [LARGE SCALE GENOMIC DNA]</scope>
    <source>
        <strain evidence="2 3">HHB12029</strain>
    </source>
</reference>
<dbReference type="SUPFAM" id="SSF56112">
    <property type="entry name" value="Protein kinase-like (PK-like)"/>
    <property type="match status" value="1"/>
</dbReference>
<dbReference type="OrthoDB" id="4062651at2759"/>
<dbReference type="Pfam" id="PF07714">
    <property type="entry name" value="PK_Tyr_Ser-Thr"/>
    <property type="match status" value="1"/>
</dbReference>
<evidence type="ECO:0000259" key="1">
    <source>
        <dbReference type="Pfam" id="PF07714"/>
    </source>
</evidence>
<dbReference type="Proteomes" id="UP000077266">
    <property type="component" value="Unassembled WGS sequence"/>
</dbReference>
<sequence>MPSQRIMDHVIPKSAERSYGLKDFLATHSTTDLVALLRDVAVDLHRFHSDEQLVHGQVNMDHVRVSPSGRAKLVKSAKTTAITEQPRQPVNAEDKLPATTATDVYAFAWLVFHVFTGIDPQELVRNDPKIMQLIASGVKPNRPGPNTLPANRGLDDTIWAMCLRCWEISPIARPTMNEVIKAFECDATTPSAKASSAVPTDVIPSADDMIEKPRGGVKLYIPRRERSTYSLTIIGKPVYLPSYLFHAAGGWNKGGRAYFSRVQADELVLLGAPGLISLMVFAAPFQV</sequence>
<feature type="domain" description="Serine-threonine/tyrosine-protein kinase catalytic" evidence="1">
    <location>
        <begin position="93"/>
        <end position="182"/>
    </location>
</feature>
<name>A0A165ILK4_EXIGL</name>
<dbReference type="STRING" id="1314781.A0A165ILK4"/>
<evidence type="ECO:0000313" key="2">
    <source>
        <dbReference type="EMBL" id="KZV93571.1"/>
    </source>
</evidence>
<gene>
    <name evidence="2" type="ORF">EXIGLDRAFT_749100</name>
</gene>
<proteinExistence type="predicted"/>